<reference evidence="2" key="1">
    <citation type="submission" date="2015-07" db="EMBL/GenBank/DDBJ databases">
        <title>Transcriptome analysis of odorant reception genes in the tea geometrid, Ectropis obliqua.</title>
        <authorList>
            <person name="Chen Z."/>
            <person name="Ma L."/>
            <person name="Li Z."/>
        </authorList>
    </citation>
    <scope>NUCLEOTIDE SEQUENCE</scope>
</reference>
<organism evidence="2">
    <name type="scientific">Ectropis obliqua</name>
    <name type="common">Tea geometrid moth</name>
    <dbReference type="NCBI Taxonomy" id="248899"/>
    <lineage>
        <taxon>Eukaryota</taxon>
        <taxon>Metazoa</taxon>
        <taxon>Ecdysozoa</taxon>
        <taxon>Arthropoda</taxon>
        <taxon>Hexapoda</taxon>
        <taxon>Insecta</taxon>
        <taxon>Pterygota</taxon>
        <taxon>Neoptera</taxon>
        <taxon>Endopterygota</taxon>
        <taxon>Lepidoptera</taxon>
        <taxon>Glossata</taxon>
        <taxon>Ditrysia</taxon>
        <taxon>Geometroidea</taxon>
        <taxon>Geometridae</taxon>
        <taxon>Ennominae</taxon>
        <taxon>Ectropis</taxon>
    </lineage>
</organism>
<evidence type="ECO:0000313" key="2">
    <source>
        <dbReference type="EMBL" id="ALS03832.1"/>
    </source>
</evidence>
<dbReference type="Pfam" id="PF03392">
    <property type="entry name" value="OS-D"/>
    <property type="match status" value="1"/>
</dbReference>
<protein>
    <submittedName>
        <fullName evidence="2">Chemosensory protein 7</fullName>
    </submittedName>
</protein>
<dbReference type="InterPro" id="IPR036682">
    <property type="entry name" value="OS_D_A10/PebIII_sf"/>
</dbReference>
<feature type="signal peptide" evidence="1">
    <location>
        <begin position="1"/>
        <end position="17"/>
    </location>
</feature>
<dbReference type="EMBL" id="KT282975">
    <property type="protein sequence ID" value="ALS03832.1"/>
    <property type="molecule type" value="mRNA"/>
</dbReference>
<dbReference type="SUPFAM" id="SSF100910">
    <property type="entry name" value="Chemosensory protein Csp2"/>
    <property type="match status" value="1"/>
</dbReference>
<dbReference type="PANTHER" id="PTHR11257">
    <property type="entry name" value="CHEMOSENSORY PROTEIN-RELATED"/>
    <property type="match status" value="1"/>
</dbReference>
<name>A0A1L2BL93_ECTOB</name>
<keyword evidence="1" id="KW-0732">Signal</keyword>
<sequence length="123" mass="14594">MSVISVVSFVLIMTVVAQEKYYDRRYDYFNIDYFVNNPRLLKKYLNCFLDQGPCTPIGRVFKQVLPEVITTACKKCTPLQKRFTYKAFNAFKTMLPDLHQDLREKYDPQNKYYDEFEKVTSSA</sequence>
<evidence type="ECO:0000256" key="1">
    <source>
        <dbReference type="SAM" id="SignalP"/>
    </source>
</evidence>
<dbReference type="Gene3D" id="1.10.2080.10">
    <property type="entry name" value="Insect odorant-binding protein A10/Ejaculatory bulb-specific protein 3"/>
    <property type="match status" value="1"/>
</dbReference>
<dbReference type="InterPro" id="IPR005055">
    <property type="entry name" value="A10/PebIII"/>
</dbReference>
<feature type="chain" id="PRO_5013335412" evidence="1">
    <location>
        <begin position="18"/>
        <end position="123"/>
    </location>
</feature>
<proteinExistence type="evidence at transcript level"/>
<accession>A0A1L2BL93</accession>
<dbReference type="PANTHER" id="PTHR11257:SF13">
    <property type="entry name" value="GEO07322P1"/>
    <property type="match status" value="1"/>
</dbReference>
<dbReference type="AlphaFoldDB" id="A0A1L2BL93"/>